<dbReference type="STRING" id="1524254.PHACT_08355"/>
<dbReference type="GO" id="GO:0003677">
    <property type="term" value="F:DNA binding"/>
    <property type="evidence" value="ECO:0007669"/>
    <property type="project" value="InterPro"/>
</dbReference>
<dbReference type="PANTHER" id="PTHR47756">
    <property type="entry name" value="BLL6612 PROTEIN-RELATED"/>
    <property type="match status" value="1"/>
</dbReference>
<evidence type="ECO:0000313" key="5">
    <source>
        <dbReference type="Proteomes" id="UP000175669"/>
    </source>
</evidence>
<feature type="domain" description="RNA polymerase sigma factor 70 region 4 type 2" evidence="2">
    <location>
        <begin position="113"/>
        <end position="164"/>
    </location>
</feature>
<comment type="caution">
    <text evidence="4">The sequence shown here is derived from an EMBL/GenBank/DDBJ whole genome shotgun (WGS) entry which is preliminary data.</text>
</comment>
<evidence type="ECO:0000259" key="3">
    <source>
        <dbReference type="Pfam" id="PF20239"/>
    </source>
</evidence>
<dbReference type="Pfam" id="PF04542">
    <property type="entry name" value="Sigma70_r2"/>
    <property type="match status" value="1"/>
</dbReference>
<dbReference type="InterPro" id="IPR013324">
    <property type="entry name" value="RNA_pol_sigma_r3/r4-like"/>
</dbReference>
<dbReference type="AlphaFoldDB" id="A0A1E8CL41"/>
<dbReference type="PANTHER" id="PTHR47756:SF2">
    <property type="entry name" value="BLL6612 PROTEIN"/>
    <property type="match status" value="1"/>
</dbReference>
<evidence type="ECO:0000259" key="2">
    <source>
        <dbReference type="Pfam" id="PF08281"/>
    </source>
</evidence>
<gene>
    <name evidence="4" type="ORF">PHACT_08355</name>
</gene>
<dbReference type="RefSeq" id="WP_070116789.1">
    <property type="nucleotide sequence ID" value="NZ_MASR01000001.1"/>
</dbReference>
<proteinExistence type="predicted"/>
<dbReference type="SUPFAM" id="SSF88946">
    <property type="entry name" value="Sigma2 domain of RNA polymerase sigma factors"/>
    <property type="match status" value="1"/>
</dbReference>
<dbReference type="InterPro" id="IPR013249">
    <property type="entry name" value="RNA_pol_sigma70_r4_t2"/>
</dbReference>
<evidence type="ECO:0000259" key="1">
    <source>
        <dbReference type="Pfam" id="PF04542"/>
    </source>
</evidence>
<accession>A0A1E8CL41</accession>
<evidence type="ECO:0000313" key="4">
    <source>
        <dbReference type="EMBL" id="OFE13149.1"/>
    </source>
</evidence>
<dbReference type="SUPFAM" id="SSF88659">
    <property type="entry name" value="Sigma3 and sigma4 domains of RNA polymerase sigma factors"/>
    <property type="match status" value="1"/>
</dbReference>
<reference evidence="5" key="1">
    <citation type="submission" date="2016-07" db="EMBL/GenBank/DDBJ databases">
        <authorList>
            <person name="Florea S."/>
            <person name="Webb J.S."/>
            <person name="Jaromczyk J."/>
            <person name="Schardl C.L."/>
        </authorList>
    </citation>
    <scope>NUCLEOTIDE SEQUENCE [LARGE SCALE GENOMIC DNA]</scope>
    <source>
        <strain evidence="5">KCTC 42131</strain>
    </source>
</reference>
<protein>
    <submittedName>
        <fullName evidence="4">RNA polymerase subunit sigma-24</fullName>
    </submittedName>
</protein>
<organism evidence="4 5">
    <name type="scientific">Pseudohongiella acticola</name>
    <dbReference type="NCBI Taxonomy" id="1524254"/>
    <lineage>
        <taxon>Bacteria</taxon>
        <taxon>Pseudomonadati</taxon>
        <taxon>Pseudomonadota</taxon>
        <taxon>Gammaproteobacteria</taxon>
        <taxon>Pseudomonadales</taxon>
        <taxon>Pseudohongiellaceae</taxon>
        <taxon>Pseudohongiella</taxon>
    </lineage>
</organism>
<dbReference type="Proteomes" id="UP000175669">
    <property type="component" value="Unassembled WGS sequence"/>
</dbReference>
<dbReference type="InterPro" id="IPR007627">
    <property type="entry name" value="RNA_pol_sigma70_r2"/>
</dbReference>
<dbReference type="EMBL" id="MASR01000001">
    <property type="protein sequence ID" value="OFE13149.1"/>
    <property type="molecule type" value="Genomic_DNA"/>
</dbReference>
<dbReference type="GO" id="GO:0016987">
    <property type="term" value="F:sigma factor activity"/>
    <property type="evidence" value="ECO:0007669"/>
    <property type="project" value="InterPro"/>
</dbReference>
<dbReference type="InterPro" id="IPR013325">
    <property type="entry name" value="RNA_pol_sigma_r2"/>
</dbReference>
<sequence length="433" mass="47842">MSVASELDTLYQNHSRRILATLIRLLGEFELAEEAMHEAFALALQQWAQDGVPANPTAWLISTGRFRAIDQIRRNQTARRYAPLLADQEEPEDEAAELDYDAPGIEDDRLRLIFTCCHPALATETQLAMTLREMCGLTTEQVARGLLQQPSTVAQRIVRAKRKIRDAGIPYEVPDAEALPARLNAVLQVIYLMFNEAYSSSQGDVIVNVDLAAEAIRLTRLLQALLQSMLQTFSQTEAPNPSQRADITGLLALLLLQDSRRAARQDDTGRLITLEEQDRQRWNHAQIAEGVQCLNRALTQGPAGIYTLQAAIAALHAQAASYQDTDWRQIVGLYDALYRLSPSPVIALNRAVAVAMVDGPEAGLQLVDELASAGRLQNYHLLHAARADFYRRMGNGAAARDAYEKALALTEQAPERAFLQARLAALTGIAKKV</sequence>
<feature type="domain" description="DUF6596" evidence="3">
    <location>
        <begin position="182"/>
        <end position="297"/>
    </location>
</feature>
<dbReference type="OrthoDB" id="9780299at2"/>
<keyword evidence="5" id="KW-1185">Reference proteome</keyword>
<dbReference type="Pfam" id="PF08281">
    <property type="entry name" value="Sigma70_r4_2"/>
    <property type="match status" value="1"/>
</dbReference>
<dbReference type="Pfam" id="PF20239">
    <property type="entry name" value="DUF6596"/>
    <property type="match status" value="1"/>
</dbReference>
<dbReference type="GO" id="GO:0006352">
    <property type="term" value="P:DNA-templated transcription initiation"/>
    <property type="evidence" value="ECO:0007669"/>
    <property type="project" value="InterPro"/>
</dbReference>
<dbReference type="InterPro" id="IPR046531">
    <property type="entry name" value="DUF6596"/>
</dbReference>
<feature type="domain" description="RNA polymerase sigma-70 region 2" evidence="1">
    <location>
        <begin position="10"/>
        <end position="76"/>
    </location>
</feature>
<name>A0A1E8CL41_9GAMM</name>
<dbReference type="Gene3D" id="1.10.1740.10">
    <property type="match status" value="1"/>
</dbReference>